<accession>A0A5B7I364</accession>
<keyword evidence="3" id="KW-1185">Reference proteome</keyword>
<evidence type="ECO:0000256" key="1">
    <source>
        <dbReference type="SAM" id="MobiDB-lite"/>
    </source>
</evidence>
<evidence type="ECO:0000313" key="3">
    <source>
        <dbReference type="Proteomes" id="UP000324222"/>
    </source>
</evidence>
<feature type="region of interest" description="Disordered" evidence="1">
    <location>
        <begin position="41"/>
        <end position="64"/>
    </location>
</feature>
<feature type="compositionally biased region" description="Basic and acidic residues" evidence="1">
    <location>
        <begin position="55"/>
        <end position="64"/>
    </location>
</feature>
<dbReference type="Proteomes" id="UP000324222">
    <property type="component" value="Unassembled WGS sequence"/>
</dbReference>
<organism evidence="2 3">
    <name type="scientific">Portunus trituberculatus</name>
    <name type="common">Swimming crab</name>
    <name type="synonym">Neptunus trituberculatus</name>
    <dbReference type="NCBI Taxonomy" id="210409"/>
    <lineage>
        <taxon>Eukaryota</taxon>
        <taxon>Metazoa</taxon>
        <taxon>Ecdysozoa</taxon>
        <taxon>Arthropoda</taxon>
        <taxon>Crustacea</taxon>
        <taxon>Multicrustacea</taxon>
        <taxon>Malacostraca</taxon>
        <taxon>Eumalacostraca</taxon>
        <taxon>Eucarida</taxon>
        <taxon>Decapoda</taxon>
        <taxon>Pleocyemata</taxon>
        <taxon>Brachyura</taxon>
        <taxon>Eubrachyura</taxon>
        <taxon>Portunoidea</taxon>
        <taxon>Portunidae</taxon>
        <taxon>Portuninae</taxon>
        <taxon>Portunus</taxon>
    </lineage>
</organism>
<sequence length="64" mass="6867">MQQQQNNIKGSRTSFESAVVVPRRGGGGYSPLGLSAPLVLADPRRAGHDGNPFPHHPEQPENAH</sequence>
<evidence type="ECO:0000313" key="2">
    <source>
        <dbReference type="EMBL" id="MPC78192.1"/>
    </source>
</evidence>
<gene>
    <name evidence="2" type="ORF">E2C01_072674</name>
</gene>
<dbReference type="AlphaFoldDB" id="A0A5B7I364"/>
<reference evidence="2 3" key="1">
    <citation type="submission" date="2019-05" db="EMBL/GenBank/DDBJ databases">
        <title>Another draft genome of Portunus trituberculatus and its Hox gene families provides insights of decapod evolution.</title>
        <authorList>
            <person name="Jeong J.-H."/>
            <person name="Song I."/>
            <person name="Kim S."/>
            <person name="Choi T."/>
            <person name="Kim D."/>
            <person name="Ryu S."/>
            <person name="Kim W."/>
        </authorList>
    </citation>
    <scope>NUCLEOTIDE SEQUENCE [LARGE SCALE GENOMIC DNA]</scope>
    <source>
        <tissue evidence="2">Muscle</tissue>
    </source>
</reference>
<protein>
    <submittedName>
        <fullName evidence="2">Uncharacterized protein</fullName>
    </submittedName>
</protein>
<proteinExistence type="predicted"/>
<dbReference type="EMBL" id="VSRR010047827">
    <property type="protein sequence ID" value="MPC78192.1"/>
    <property type="molecule type" value="Genomic_DNA"/>
</dbReference>
<name>A0A5B7I364_PORTR</name>
<comment type="caution">
    <text evidence="2">The sequence shown here is derived from an EMBL/GenBank/DDBJ whole genome shotgun (WGS) entry which is preliminary data.</text>
</comment>